<evidence type="ECO:0000313" key="2">
    <source>
        <dbReference type="EMBL" id="CAL1393061.1"/>
    </source>
</evidence>
<reference evidence="2 3" key="1">
    <citation type="submission" date="2024-04" db="EMBL/GenBank/DDBJ databases">
        <authorList>
            <person name="Fracassetti M."/>
        </authorList>
    </citation>
    <scope>NUCLEOTIDE SEQUENCE [LARGE SCALE GENOMIC DNA]</scope>
</reference>
<name>A0AAV2F4A7_9ROSI</name>
<gene>
    <name evidence="2" type="ORF">LTRI10_LOCUS33663</name>
</gene>
<proteinExistence type="predicted"/>
<dbReference type="AlphaFoldDB" id="A0AAV2F4A7"/>
<feature type="transmembrane region" description="Helical" evidence="1">
    <location>
        <begin position="31"/>
        <end position="49"/>
    </location>
</feature>
<accession>A0AAV2F4A7</accession>
<keyword evidence="1" id="KW-0812">Transmembrane</keyword>
<dbReference type="EMBL" id="OZ034819">
    <property type="protein sequence ID" value="CAL1393061.1"/>
    <property type="molecule type" value="Genomic_DNA"/>
</dbReference>
<evidence type="ECO:0000313" key="3">
    <source>
        <dbReference type="Proteomes" id="UP001497516"/>
    </source>
</evidence>
<sequence length="128" mass="14749">MIKTLTLVCVLSADPKNPTYDYGISFNLYIFELYVIFDHFGSCWTLFWLKKSRFFQLCIENAASCSSTLAAAARVIGVREDSKNKISGIVDEELRRSREVNRSLFSYDGKPNQQIQDLIWNYLSNLNC</sequence>
<evidence type="ECO:0000256" key="1">
    <source>
        <dbReference type="SAM" id="Phobius"/>
    </source>
</evidence>
<organism evidence="2 3">
    <name type="scientific">Linum trigynum</name>
    <dbReference type="NCBI Taxonomy" id="586398"/>
    <lineage>
        <taxon>Eukaryota</taxon>
        <taxon>Viridiplantae</taxon>
        <taxon>Streptophyta</taxon>
        <taxon>Embryophyta</taxon>
        <taxon>Tracheophyta</taxon>
        <taxon>Spermatophyta</taxon>
        <taxon>Magnoliopsida</taxon>
        <taxon>eudicotyledons</taxon>
        <taxon>Gunneridae</taxon>
        <taxon>Pentapetalae</taxon>
        <taxon>rosids</taxon>
        <taxon>fabids</taxon>
        <taxon>Malpighiales</taxon>
        <taxon>Linaceae</taxon>
        <taxon>Linum</taxon>
    </lineage>
</organism>
<keyword evidence="1" id="KW-0472">Membrane</keyword>
<protein>
    <submittedName>
        <fullName evidence="2">Uncharacterized protein</fullName>
    </submittedName>
</protein>
<dbReference type="Proteomes" id="UP001497516">
    <property type="component" value="Chromosome 6"/>
</dbReference>
<keyword evidence="1" id="KW-1133">Transmembrane helix</keyword>
<keyword evidence="3" id="KW-1185">Reference proteome</keyword>